<evidence type="ECO:0000313" key="2">
    <source>
        <dbReference type="EMBL" id="QDT98065.1"/>
    </source>
</evidence>
<feature type="region of interest" description="Disordered" evidence="1">
    <location>
        <begin position="57"/>
        <end position="82"/>
    </location>
</feature>
<evidence type="ECO:0000256" key="1">
    <source>
        <dbReference type="SAM" id="MobiDB-lite"/>
    </source>
</evidence>
<sequence>MKTNPFSLHLSQVYLLIVLVSLSGCMGDGSEPIPELAEVTGVITLDGKPIKAANVTFEPESAGENGRRRASSGTTEKDGTYKLQYNPNALGATLGKHKVTIMKMSDNPDEAGKHLVPPKYNDSSTSGLTAEVTQGENKFDFDLKSK</sequence>
<dbReference type="KEGG" id="gaw:V144x_35490"/>
<dbReference type="RefSeq" id="WP_144986420.1">
    <property type="nucleotide sequence ID" value="NZ_CP037920.1"/>
</dbReference>
<feature type="compositionally biased region" description="Polar residues" evidence="1">
    <location>
        <begin position="121"/>
        <end position="136"/>
    </location>
</feature>
<accession>A0A517VYI4</accession>
<protein>
    <recommendedName>
        <fullName evidence="4">Carboxypeptidase regulatory-like domain-containing protein</fullName>
    </recommendedName>
</protein>
<proteinExistence type="predicted"/>
<dbReference type="EMBL" id="CP037920">
    <property type="protein sequence ID" value="QDT98065.1"/>
    <property type="molecule type" value="Genomic_DNA"/>
</dbReference>
<reference evidence="2 3" key="1">
    <citation type="submission" date="2019-03" db="EMBL/GenBank/DDBJ databases">
        <title>Deep-cultivation of Planctomycetes and their phenomic and genomic characterization uncovers novel biology.</title>
        <authorList>
            <person name="Wiegand S."/>
            <person name="Jogler M."/>
            <person name="Boedeker C."/>
            <person name="Pinto D."/>
            <person name="Vollmers J."/>
            <person name="Rivas-Marin E."/>
            <person name="Kohn T."/>
            <person name="Peeters S.H."/>
            <person name="Heuer A."/>
            <person name="Rast P."/>
            <person name="Oberbeckmann S."/>
            <person name="Bunk B."/>
            <person name="Jeske O."/>
            <person name="Meyerdierks A."/>
            <person name="Storesund J.E."/>
            <person name="Kallscheuer N."/>
            <person name="Luecker S."/>
            <person name="Lage O.M."/>
            <person name="Pohl T."/>
            <person name="Merkel B.J."/>
            <person name="Hornburger P."/>
            <person name="Mueller R.-W."/>
            <person name="Bruemmer F."/>
            <person name="Labrenz M."/>
            <person name="Spormann A.M."/>
            <person name="Op den Camp H."/>
            <person name="Overmann J."/>
            <person name="Amann R."/>
            <person name="Jetten M.S.M."/>
            <person name="Mascher T."/>
            <person name="Medema M.H."/>
            <person name="Devos D.P."/>
            <person name="Kaster A.-K."/>
            <person name="Ovreas L."/>
            <person name="Rohde M."/>
            <person name="Galperin M.Y."/>
            <person name="Jogler C."/>
        </authorList>
    </citation>
    <scope>NUCLEOTIDE SEQUENCE [LARGE SCALE GENOMIC DNA]</scope>
    <source>
        <strain evidence="2 3">V144</strain>
    </source>
</reference>
<feature type="compositionally biased region" description="Basic and acidic residues" evidence="1">
    <location>
        <begin position="137"/>
        <end position="146"/>
    </location>
</feature>
<feature type="region of interest" description="Disordered" evidence="1">
    <location>
        <begin position="106"/>
        <end position="146"/>
    </location>
</feature>
<evidence type="ECO:0000313" key="3">
    <source>
        <dbReference type="Proteomes" id="UP000318704"/>
    </source>
</evidence>
<evidence type="ECO:0008006" key="4">
    <source>
        <dbReference type="Google" id="ProtNLM"/>
    </source>
</evidence>
<name>A0A517VYI4_9PLAN</name>
<dbReference type="PROSITE" id="PS51257">
    <property type="entry name" value="PROKAR_LIPOPROTEIN"/>
    <property type="match status" value="1"/>
</dbReference>
<dbReference type="Proteomes" id="UP000318704">
    <property type="component" value="Chromosome"/>
</dbReference>
<organism evidence="2 3">
    <name type="scientific">Gimesia aquarii</name>
    <dbReference type="NCBI Taxonomy" id="2527964"/>
    <lineage>
        <taxon>Bacteria</taxon>
        <taxon>Pseudomonadati</taxon>
        <taxon>Planctomycetota</taxon>
        <taxon>Planctomycetia</taxon>
        <taxon>Planctomycetales</taxon>
        <taxon>Planctomycetaceae</taxon>
        <taxon>Gimesia</taxon>
    </lineage>
</organism>
<dbReference type="AlphaFoldDB" id="A0A517VYI4"/>
<gene>
    <name evidence="2" type="ORF">V144x_35490</name>
</gene>